<sequence length="109" mass="12577">MAFYKEKTQSALAVLDAERETMRPERYAIGVATIKANDFLAYAQDVQTALGKARNFYWTYHGSQKLVRAAYAENRPVAEVAAELLDLRKQEIARQRHATRELNRRMGWT</sequence>
<dbReference type="GO" id="GO:0003824">
    <property type="term" value="F:catalytic activity"/>
    <property type="evidence" value="ECO:0007669"/>
    <property type="project" value="InterPro"/>
</dbReference>
<dbReference type="STRING" id="1120923.SAMN02746095_03852"/>
<name>A0A0D6PK19_9PROT</name>
<protein>
    <submittedName>
        <fullName evidence="1">Uncharacterized protein</fullName>
    </submittedName>
</protein>
<reference evidence="1 2" key="1">
    <citation type="submission" date="2012-11" db="EMBL/GenBank/DDBJ databases">
        <title>Whole genome sequence of Acidocella aminolytica 101 = DSM 11237.</title>
        <authorList>
            <person name="Azuma Y."/>
            <person name="Higashiura N."/>
            <person name="Hirakawa H."/>
            <person name="Matsushita K."/>
        </authorList>
    </citation>
    <scope>NUCLEOTIDE SEQUENCE [LARGE SCALE GENOMIC DNA]</scope>
    <source>
        <strain evidence="2">101 / DSM 11237</strain>
    </source>
</reference>
<accession>A0A0D6PK19</accession>
<dbReference type="Proteomes" id="UP000032668">
    <property type="component" value="Unassembled WGS sequence"/>
</dbReference>
<comment type="caution">
    <text evidence="1">The sequence shown here is derived from an EMBL/GenBank/DDBJ whole genome shotgun (WGS) entry which is preliminary data.</text>
</comment>
<organism evidence="1 2">
    <name type="scientific">Acidocella aminolytica 101 = DSM 11237</name>
    <dbReference type="NCBI Taxonomy" id="1120923"/>
    <lineage>
        <taxon>Bacteria</taxon>
        <taxon>Pseudomonadati</taxon>
        <taxon>Pseudomonadota</taxon>
        <taxon>Alphaproteobacteria</taxon>
        <taxon>Acetobacterales</taxon>
        <taxon>Acidocellaceae</taxon>
        <taxon>Acidocella</taxon>
    </lineage>
</organism>
<gene>
    <name evidence="1" type="ORF">Aam_160_002</name>
</gene>
<dbReference type="AlphaFoldDB" id="A0A0D6PK19"/>
<evidence type="ECO:0000313" key="2">
    <source>
        <dbReference type="Proteomes" id="UP000032668"/>
    </source>
</evidence>
<proteinExistence type="predicted"/>
<dbReference type="InterPro" id="IPR008948">
    <property type="entry name" value="L-Aspartase-like"/>
</dbReference>
<dbReference type="RefSeq" id="WP_048880515.1">
    <property type="nucleotide sequence ID" value="NZ_BANC01000157.1"/>
</dbReference>
<dbReference type="SUPFAM" id="SSF48557">
    <property type="entry name" value="L-aspartase-like"/>
    <property type="match status" value="1"/>
</dbReference>
<evidence type="ECO:0000313" key="1">
    <source>
        <dbReference type="EMBL" id="GAN82125.1"/>
    </source>
</evidence>
<dbReference type="EMBL" id="BANC01000157">
    <property type="protein sequence ID" value="GAN82125.1"/>
    <property type="molecule type" value="Genomic_DNA"/>
</dbReference>
<keyword evidence="2" id="KW-1185">Reference proteome</keyword>